<evidence type="ECO:0000256" key="16">
    <source>
        <dbReference type="HAMAP-Rule" id="MF_00427"/>
    </source>
</evidence>
<keyword evidence="4 16" id="KW-0597">Phosphoprotein</keyword>
<dbReference type="NCBIfam" id="NF003749">
    <property type="entry name" value="PRK05346.1-5"/>
    <property type="match status" value="1"/>
</dbReference>
<name>A0A517MJR6_9BACT</name>
<evidence type="ECO:0000256" key="10">
    <source>
        <dbReference type="ARBA" id="ARBA00023027"/>
    </source>
</evidence>
<evidence type="ECO:0000256" key="9">
    <source>
        <dbReference type="ARBA" id="ARBA00022989"/>
    </source>
</evidence>
<keyword evidence="12 16" id="KW-0406">Ion transport</keyword>
<evidence type="ECO:0000256" key="17">
    <source>
        <dbReference type="SAM" id="MobiDB-lite"/>
    </source>
</evidence>
<dbReference type="EC" id="7.2.1.1" evidence="16"/>
<organism evidence="19 20">
    <name type="scientific">Roseimaritima multifibrata</name>
    <dbReference type="NCBI Taxonomy" id="1930274"/>
    <lineage>
        <taxon>Bacteria</taxon>
        <taxon>Pseudomonadati</taxon>
        <taxon>Planctomycetota</taxon>
        <taxon>Planctomycetia</taxon>
        <taxon>Pirellulales</taxon>
        <taxon>Pirellulaceae</taxon>
        <taxon>Roseimaritima</taxon>
    </lineage>
</organism>
<keyword evidence="14 16" id="KW-0472">Membrane</keyword>
<comment type="function">
    <text evidence="16">NQR complex catalyzes the reduction of ubiquinone-1 to ubiquinol by two successive reactions, coupled with the transport of Na(+) ions from the cytoplasm to the periplasm. NqrA to NqrE are probably involved in the second step, the conversion of ubisemiquinone to ubiquinol.</text>
</comment>
<keyword evidence="7 16" id="KW-0812">Transmembrane</keyword>
<dbReference type="AlphaFoldDB" id="A0A517MJR6"/>
<comment type="similarity">
    <text evidence="16">Belongs to the NqrC family.</text>
</comment>
<feature type="region of interest" description="Disordered" evidence="17">
    <location>
        <begin position="271"/>
        <end position="323"/>
    </location>
</feature>
<keyword evidence="11 16" id="KW-0915">Sodium</keyword>
<dbReference type="NCBIfam" id="TIGR01938">
    <property type="entry name" value="nqrC"/>
    <property type="match status" value="1"/>
</dbReference>
<feature type="modified residue" description="FMN phosphoryl threonine" evidence="16">
    <location>
        <position position="238"/>
    </location>
</feature>
<evidence type="ECO:0000256" key="14">
    <source>
        <dbReference type="ARBA" id="ARBA00023136"/>
    </source>
</evidence>
<evidence type="ECO:0000256" key="15">
    <source>
        <dbReference type="ARBA" id="ARBA00023201"/>
    </source>
</evidence>
<keyword evidence="19" id="KW-0560">Oxidoreductase</keyword>
<evidence type="ECO:0000256" key="8">
    <source>
        <dbReference type="ARBA" id="ARBA00022967"/>
    </source>
</evidence>
<comment type="cofactor">
    <cofactor evidence="16">
        <name>FMN</name>
        <dbReference type="ChEBI" id="CHEBI:58210"/>
    </cofactor>
</comment>
<evidence type="ECO:0000256" key="13">
    <source>
        <dbReference type="ARBA" id="ARBA00023075"/>
    </source>
</evidence>
<evidence type="ECO:0000313" key="19">
    <source>
        <dbReference type="EMBL" id="QDS95027.1"/>
    </source>
</evidence>
<dbReference type="Pfam" id="PF04205">
    <property type="entry name" value="FMN_bind"/>
    <property type="match status" value="1"/>
</dbReference>
<dbReference type="RefSeq" id="WP_145352940.1">
    <property type="nucleotide sequence ID" value="NZ_CP036262.1"/>
</dbReference>
<sequence length="323" mass="35047">MQQRDSLQYTVGVALALCVVCSLSVSAAYVLLKPMQDENRKLDRQKNIVDAAGLAADELGIPASDLTKEQVQELYKVVEERFVDLRTGDYTTAVDDDYDPREAVNNSDKVLTEEVSDEVQNPLGNDIRERVVRVYLIKDFKDPSVVRQVVLPVYGKGLWSTLFGYLALKRDTETVQGLTFYEHAETPGLGGEVDNAKWKAQWVGRKVYNPEGVPSLGVAKGPAPGDNPYLVDGLSGATITSNGVTNLLRYWVSDEGYGHYLDKLKIELDGGEPVPTTGDLGTGEDSSGDSQSTSADGEGTETAIPVVERKDPATPDAAEGESK</sequence>
<dbReference type="InterPro" id="IPR010204">
    <property type="entry name" value="NqrC"/>
</dbReference>
<accession>A0A517MJR6</accession>
<comment type="subunit">
    <text evidence="16">Composed of six subunits; NqrA, NqrB, NqrC, NqrD, NqrE and NqrF.</text>
</comment>
<dbReference type="GO" id="GO:0010181">
    <property type="term" value="F:FMN binding"/>
    <property type="evidence" value="ECO:0007669"/>
    <property type="project" value="UniProtKB-UniRule"/>
</dbReference>
<dbReference type="EMBL" id="CP036262">
    <property type="protein sequence ID" value="QDS95027.1"/>
    <property type="molecule type" value="Genomic_DNA"/>
</dbReference>
<keyword evidence="9 16" id="KW-1133">Transmembrane helix</keyword>
<comment type="subcellular location">
    <subcellularLocation>
        <location evidence="16">Cell membrane</location>
        <topology evidence="16">Single-pass membrane protein</topology>
    </subcellularLocation>
</comment>
<gene>
    <name evidence="16 19" type="primary">nqrC</name>
    <name evidence="19" type="ORF">FF011L_38110</name>
</gene>
<comment type="caution">
    <text evidence="16">Lacks conserved residue(s) required for the propagation of feature annotation.</text>
</comment>
<evidence type="ECO:0000256" key="1">
    <source>
        <dbReference type="ARBA" id="ARBA00022448"/>
    </source>
</evidence>
<keyword evidence="3" id="KW-0997">Cell inner membrane</keyword>
<evidence type="ECO:0000256" key="6">
    <source>
        <dbReference type="ARBA" id="ARBA00022643"/>
    </source>
</evidence>
<dbReference type="PANTHER" id="PTHR37838">
    <property type="entry name" value="NA(+)-TRANSLOCATING NADH-QUINONE REDUCTASE SUBUNIT C"/>
    <property type="match status" value="1"/>
</dbReference>
<dbReference type="KEGG" id="rml:FF011L_38110"/>
<dbReference type="GO" id="GO:0006814">
    <property type="term" value="P:sodium ion transport"/>
    <property type="evidence" value="ECO:0007669"/>
    <property type="project" value="UniProtKB-UniRule"/>
</dbReference>
<proteinExistence type="inferred from homology"/>
<keyword evidence="20" id="KW-1185">Reference proteome</keyword>
<evidence type="ECO:0000256" key="12">
    <source>
        <dbReference type="ARBA" id="ARBA00023065"/>
    </source>
</evidence>
<feature type="compositionally biased region" description="Polar residues" evidence="17">
    <location>
        <begin position="284"/>
        <end position="295"/>
    </location>
</feature>
<dbReference type="OrthoDB" id="9794010at2"/>
<keyword evidence="5 16" id="KW-0285">Flavoprotein</keyword>
<dbReference type="GO" id="GO:0016655">
    <property type="term" value="F:oxidoreductase activity, acting on NAD(P)H, quinone or similar compound as acceptor"/>
    <property type="evidence" value="ECO:0007669"/>
    <property type="project" value="UniProtKB-UniRule"/>
</dbReference>
<dbReference type="PIRSF" id="PIRSF009437">
    <property type="entry name" value="NQR-1_subunit_C"/>
    <property type="match status" value="1"/>
</dbReference>
<dbReference type="PANTHER" id="PTHR37838:SF1">
    <property type="entry name" value="NA(+)-TRANSLOCATING NADH-QUINONE REDUCTASE SUBUNIT C"/>
    <property type="match status" value="1"/>
</dbReference>
<dbReference type="HAMAP" id="MF_00427">
    <property type="entry name" value="NqrC"/>
    <property type="match status" value="1"/>
</dbReference>
<feature type="domain" description="FMN-binding" evidence="18">
    <location>
        <begin position="157"/>
        <end position="255"/>
    </location>
</feature>
<evidence type="ECO:0000256" key="11">
    <source>
        <dbReference type="ARBA" id="ARBA00023053"/>
    </source>
</evidence>
<evidence type="ECO:0000256" key="7">
    <source>
        <dbReference type="ARBA" id="ARBA00022692"/>
    </source>
</evidence>
<keyword evidence="1 16" id="KW-0813">Transport</keyword>
<reference evidence="19 20" key="1">
    <citation type="submission" date="2019-02" db="EMBL/GenBank/DDBJ databases">
        <title>Deep-cultivation of Planctomycetes and their phenomic and genomic characterization uncovers novel biology.</title>
        <authorList>
            <person name="Wiegand S."/>
            <person name="Jogler M."/>
            <person name="Boedeker C."/>
            <person name="Pinto D."/>
            <person name="Vollmers J."/>
            <person name="Rivas-Marin E."/>
            <person name="Kohn T."/>
            <person name="Peeters S.H."/>
            <person name="Heuer A."/>
            <person name="Rast P."/>
            <person name="Oberbeckmann S."/>
            <person name="Bunk B."/>
            <person name="Jeske O."/>
            <person name="Meyerdierks A."/>
            <person name="Storesund J.E."/>
            <person name="Kallscheuer N."/>
            <person name="Luecker S."/>
            <person name="Lage O.M."/>
            <person name="Pohl T."/>
            <person name="Merkel B.J."/>
            <person name="Hornburger P."/>
            <person name="Mueller R.-W."/>
            <person name="Bruemmer F."/>
            <person name="Labrenz M."/>
            <person name="Spormann A.M."/>
            <person name="Op den Camp H."/>
            <person name="Overmann J."/>
            <person name="Amann R."/>
            <person name="Jetten M.S.M."/>
            <person name="Mascher T."/>
            <person name="Medema M.H."/>
            <person name="Devos D.P."/>
            <person name="Kaster A.-K."/>
            <person name="Ovreas L."/>
            <person name="Rohde M."/>
            <person name="Galperin M.Y."/>
            <person name="Jogler C."/>
        </authorList>
    </citation>
    <scope>NUCLEOTIDE SEQUENCE [LARGE SCALE GENOMIC DNA]</scope>
    <source>
        <strain evidence="19 20">FF011L</strain>
    </source>
</reference>
<dbReference type="SMART" id="SM00900">
    <property type="entry name" value="FMN_bind"/>
    <property type="match status" value="1"/>
</dbReference>
<feature type="transmembrane region" description="Helical" evidence="16">
    <location>
        <begin position="6"/>
        <end position="32"/>
    </location>
</feature>
<evidence type="ECO:0000313" key="20">
    <source>
        <dbReference type="Proteomes" id="UP000320672"/>
    </source>
</evidence>
<keyword evidence="8 16" id="KW-1278">Translocase</keyword>
<keyword evidence="10 16" id="KW-0520">NAD</keyword>
<evidence type="ECO:0000256" key="3">
    <source>
        <dbReference type="ARBA" id="ARBA00022519"/>
    </source>
</evidence>
<dbReference type="GO" id="GO:0005886">
    <property type="term" value="C:plasma membrane"/>
    <property type="evidence" value="ECO:0007669"/>
    <property type="project" value="UniProtKB-SubCell"/>
</dbReference>
<keyword evidence="6 16" id="KW-0288">FMN</keyword>
<evidence type="ECO:0000256" key="2">
    <source>
        <dbReference type="ARBA" id="ARBA00022475"/>
    </source>
</evidence>
<keyword evidence="15 16" id="KW-0739">Sodium transport</keyword>
<comment type="catalytic activity">
    <reaction evidence="16">
        <text>a ubiquinone + n Na(+)(in) + NADH + H(+) = a ubiquinol + n Na(+)(out) + NAD(+)</text>
        <dbReference type="Rhea" id="RHEA:47748"/>
        <dbReference type="Rhea" id="RHEA-COMP:9565"/>
        <dbReference type="Rhea" id="RHEA-COMP:9566"/>
        <dbReference type="ChEBI" id="CHEBI:15378"/>
        <dbReference type="ChEBI" id="CHEBI:16389"/>
        <dbReference type="ChEBI" id="CHEBI:17976"/>
        <dbReference type="ChEBI" id="CHEBI:29101"/>
        <dbReference type="ChEBI" id="CHEBI:57540"/>
        <dbReference type="ChEBI" id="CHEBI:57945"/>
        <dbReference type="EC" id="7.2.1.1"/>
    </reaction>
</comment>
<keyword evidence="2 16" id="KW-1003">Cell membrane</keyword>
<evidence type="ECO:0000259" key="18">
    <source>
        <dbReference type="SMART" id="SM00900"/>
    </source>
</evidence>
<evidence type="ECO:0000256" key="4">
    <source>
        <dbReference type="ARBA" id="ARBA00022553"/>
    </source>
</evidence>
<protein>
    <recommendedName>
        <fullName evidence="16">Na(+)-translocating NADH-quinone reductase subunit C</fullName>
        <shortName evidence="16">Na(+)-NQR subunit C</shortName>
        <shortName evidence="16">Na(+)-translocating NQR subunit C</shortName>
        <ecNumber evidence="16">7.2.1.1</ecNumber>
    </recommendedName>
    <alternativeName>
        <fullName evidence="16">NQR complex subunit C</fullName>
    </alternativeName>
    <alternativeName>
        <fullName evidence="16">NQR-1 subunit C</fullName>
    </alternativeName>
</protein>
<keyword evidence="13 16" id="KW-0830">Ubiquinone</keyword>
<dbReference type="InterPro" id="IPR007329">
    <property type="entry name" value="FMN-bd"/>
</dbReference>
<evidence type="ECO:0000256" key="5">
    <source>
        <dbReference type="ARBA" id="ARBA00022630"/>
    </source>
</evidence>
<dbReference type="Proteomes" id="UP000320672">
    <property type="component" value="Chromosome"/>
</dbReference>